<proteinExistence type="predicted"/>
<dbReference type="STRING" id="703135.A0A2A9NHQ0"/>
<dbReference type="AlphaFoldDB" id="A0A2A9NHQ0"/>
<dbReference type="OrthoDB" id="9995831at2759"/>
<keyword evidence="2" id="KW-1185">Reference proteome</keyword>
<dbReference type="Proteomes" id="UP000242287">
    <property type="component" value="Unassembled WGS sequence"/>
</dbReference>
<reference evidence="1 2" key="1">
    <citation type="submission" date="2014-02" db="EMBL/GenBank/DDBJ databases">
        <title>Transposable element dynamics among asymbiotic and ectomycorrhizal Amanita fungi.</title>
        <authorList>
            <consortium name="DOE Joint Genome Institute"/>
            <person name="Hess J."/>
            <person name="Skrede I."/>
            <person name="Wolfe B."/>
            <person name="LaButti K."/>
            <person name="Ohm R.A."/>
            <person name="Grigoriev I.V."/>
            <person name="Pringle A."/>
        </authorList>
    </citation>
    <scope>NUCLEOTIDE SEQUENCE [LARGE SCALE GENOMIC DNA]</scope>
    <source>
        <strain evidence="1 2">SKay4041</strain>
    </source>
</reference>
<name>A0A2A9NHQ0_9AGAR</name>
<accession>A0A2A9NHQ0</accession>
<dbReference type="EMBL" id="KZ302091">
    <property type="protein sequence ID" value="PFH47811.1"/>
    <property type="molecule type" value="Genomic_DNA"/>
</dbReference>
<evidence type="ECO:0000313" key="1">
    <source>
        <dbReference type="EMBL" id="PFH47811.1"/>
    </source>
</evidence>
<organism evidence="1 2">
    <name type="scientific">Amanita thiersii Skay4041</name>
    <dbReference type="NCBI Taxonomy" id="703135"/>
    <lineage>
        <taxon>Eukaryota</taxon>
        <taxon>Fungi</taxon>
        <taxon>Dikarya</taxon>
        <taxon>Basidiomycota</taxon>
        <taxon>Agaricomycotina</taxon>
        <taxon>Agaricomycetes</taxon>
        <taxon>Agaricomycetidae</taxon>
        <taxon>Agaricales</taxon>
        <taxon>Pluteineae</taxon>
        <taxon>Amanitaceae</taxon>
        <taxon>Amanita</taxon>
    </lineage>
</organism>
<protein>
    <submittedName>
        <fullName evidence="1">Uncharacterized protein</fullName>
    </submittedName>
</protein>
<sequence>MASPYYSPSDVHIDSALNNLPVVSMRATALEVCYSVYGENATSMEAVDRFYEPNAGEHYHTTSRHGDFHLILPTRYENPFLTATSRSVISDIHRMARQLSSIDVPRPLAVICTLFGLEPPSKYSSIQADGPLFQALRVWNEIGDICECESFADGHRKTIVEHTLNVLLLPGIHHDGLSRHKFNSSSESLVNPVTGSPLSSIPHFALPSLPIPGTSLSVPSPLHFKLRILTRLSFNEQGCVTHHRDFWDVKDVIGLVPGVSLAQWIITRLTATGLSYAARLLPKRKGQSYTSRHSDSRPILDLGHATTIGSYSAITSNALGLEDI</sequence>
<gene>
    <name evidence="1" type="ORF">AMATHDRAFT_197516</name>
</gene>
<evidence type="ECO:0000313" key="2">
    <source>
        <dbReference type="Proteomes" id="UP000242287"/>
    </source>
</evidence>